<reference evidence="1" key="2">
    <citation type="journal article" date="2015" name="Fish Shellfish Immunol.">
        <title>Early steps in the European eel (Anguilla anguilla)-Vibrio vulnificus interaction in the gills: Role of the RtxA13 toxin.</title>
        <authorList>
            <person name="Callol A."/>
            <person name="Pajuelo D."/>
            <person name="Ebbesson L."/>
            <person name="Teles M."/>
            <person name="MacKenzie S."/>
            <person name="Amaro C."/>
        </authorList>
    </citation>
    <scope>NUCLEOTIDE SEQUENCE</scope>
</reference>
<evidence type="ECO:0000313" key="1">
    <source>
        <dbReference type="EMBL" id="JAH77268.1"/>
    </source>
</evidence>
<organism evidence="1">
    <name type="scientific">Anguilla anguilla</name>
    <name type="common">European freshwater eel</name>
    <name type="synonym">Muraena anguilla</name>
    <dbReference type="NCBI Taxonomy" id="7936"/>
    <lineage>
        <taxon>Eukaryota</taxon>
        <taxon>Metazoa</taxon>
        <taxon>Chordata</taxon>
        <taxon>Craniata</taxon>
        <taxon>Vertebrata</taxon>
        <taxon>Euteleostomi</taxon>
        <taxon>Actinopterygii</taxon>
        <taxon>Neopterygii</taxon>
        <taxon>Teleostei</taxon>
        <taxon>Anguilliformes</taxon>
        <taxon>Anguillidae</taxon>
        <taxon>Anguilla</taxon>
    </lineage>
</organism>
<reference evidence="1" key="1">
    <citation type="submission" date="2014-11" db="EMBL/GenBank/DDBJ databases">
        <authorList>
            <person name="Amaro Gonzalez C."/>
        </authorList>
    </citation>
    <scope>NUCLEOTIDE SEQUENCE</scope>
</reference>
<dbReference type="EMBL" id="GBXM01031309">
    <property type="protein sequence ID" value="JAH77268.1"/>
    <property type="molecule type" value="Transcribed_RNA"/>
</dbReference>
<name>A0A0E9VJ90_ANGAN</name>
<dbReference type="AlphaFoldDB" id="A0A0E9VJ90"/>
<sequence>MVGISKAEGTVDRNKWSTGHSIMCTCSKISMCKDK</sequence>
<accession>A0A0E9VJ90</accession>
<protein>
    <submittedName>
        <fullName evidence="1">Uncharacterized protein</fullName>
    </submittedName>
</protein>
<proteinExistence type="predicted"/>